<evidence type="ECO:0008006" key="3">
    <source>
        <dbReference type="Google" id="ProtNLM"/>
    </source>
</evidence>
<keyword evidence="2" id="KW-1185">Reference proteome</keyword>
<reference evidence="1 2" key="1">
    <citation type="submission" date="2016-11" db="EMBL/GenBank/DDBJ databases">
        <title>Draft Genome Sequences of Nine Cyanobacterial Strains from Diverse Habitats.</title>
        <authorList>
            <person name="Zhu T."/>
            <person name="Hou S."/>
            <person name="Lu X."/>
            <person name="Hess W.R."/>
        </authorList>
    </citation>
    <scope>NUCLEOTIDE SEQUENCE [LARGE SCALE GENOMIC DNA]</scope>
    <source>
        <strain evidence="1 2">NIES-30</strain>
    </source>
</reference>
<accession>A0A1U7IYV2</accession>
<proteinExistence type="predicted"/>
<name>A0A1U7IYV2_9CYAN</name>
<evidence type="ECO:0000313" key="1">
    <source>
        <dbReference type="EMBL" id="OKH43950.1"/>
    </source>
</evidence>
<organism evidence="1 2">
    <name type="scientific">Phormidium tenue NIES-30</name>
    <dbReference type="NCBI Taxonomy" id="549789"/>
    <lineage>
        <taxon>Bacteria</taxon>
        <taxon>Bacillati</taxon>
        <taxon>Cyanobacteriota</taxon>
        <taxon>Cyanophyceae</taxon>
        <taxon>Oscillatoriophycideae</taxon>
        <taxon>Oscillatoriales</taxon>
        <taxon>Oscillatoriaceae</taxon>
        <taxon>Phormidium</taxon>
    </lineage>
</organism>
<comment type="caution">
    <text evidence="1">The sequence shown here is derived from an EMBL/GenBank/DDBJ whole genome shotgun (WGS) entry which is preliminary data.</text>
</comment>
<dbReference type="Proteomes" id="UP000185557">
    <property type="component" value="Unassembled WGS sequence"/>
</dbReference>
<protein>
    <recommendedName>
        <fullName evidence="3">NIL domain-containing protein</fullName>
    </recommendedName>
</protein>
<dbReference type="OrthoDB" id="457861at2"/>
<dbReference type="EMBL" id="MRCG01000027">
    <property type="protein sequence ID" value="OKH43950.1"/>
    <property type="molecule type" value="Genomic_DNA"/>
</dbReference>
<evidence type="ECO:0000313" key="2">
    <source>
        <dbReference type="Proteomes" id="UP000185557"/>
    </source>
</evidence>
<dbReference type="RefSeq" id="WP_073610927.1">
    <property type="nucleotide sequence ID" value="NZ_MRCG01000027.1"/>
</dbReference>
<sequence length="96" mass="10443">MTTTQTQLRLRIYGSPQLSVKTLLEDLAESCRVVVRAIALNGQPTTLSISSSAQSTALEVELSGPLNAVQCWLSQLQKYPLVIQGKGNPDGDGWHY</sequence>
<gene>
    <name evidence="1" type="ORF">NIES30_23710</name>
</gene>
<dbReference type="AlphaFoldDB" id="A0A1U7IYV2"/>